<dbReference type="GeneID" id="89935480"/>
<dbReference type="GO" id="GO:0005975">
    <property type="term" value="P:carbohydrate metabolic process"/>
    <property type="evidence" value="ECO:0007669"/>
    <property type="project" value="InterPro"/>
</dbReference>
<dbReference type="SUPFAM" id="SSF48208">
    <property type="entry name" value="Six-hairpin glycosidases"/>
    <property type="match status" value="1"/>
</dbReference>
<reference evidence="3" key="1">
    <citation type="journal article" date="2023" name="Mol. Phylogenet. Evol.">
        <title>Genome-scale phylogeny and comparative genomics of the fungal order Sordariales.</title>
        <authorList>
            <person name="Hensen N."/>
            <person name="Bonometti L."/>
            <person name="Westerberg I."/>
            <person name="Brannstrom I.O."/>
            <person name="Guillou S."/>
            <person name="Cros-Aarteil S."/>
            <person name="Calhoun S."/>
            <person name="Haridas S."/>
            <person name="Kuo A."/>
            <person name="Mondo S."/>
            <person name="Pangilinan J."/>
            <person name="Riley R."/>
            <person name="LaButti K."/>
            <person name="Andreopoulos B."/>
            <person name="Lipzen A."/>
            <person name="Chen C."/>
            <person name="Yan M."/>
            <person name="Daum C."/>
            <person name="Ng V."/>
            <person name="Clum A."/>
            <person name="Steindorff A."/>
            <person name="Ohm R.A."/>
            <person name="Martin F."/>
            <person name="Silar P."/>
            <person name="Natvig D.O."/>
            <person name="Lalanne C."/>
            <person name="Gautier V."/>
            <person name="Ament-Velasquez S.L."/>
            <person name="Kruys A."/>
            <person name="Hutchinson M.I."/>
            <person name="Powell A.J."/>
            <person name="Barry K."/>
            <person name="Miller A.N."/>
            <person name="Grigoriev I.V."/>
            <person name="Debuchy R."/>
            <person name="Gladieux P."/>
            <person name="Hiltunen Thoren M."/>
            <person name="Johannesson H."/>
        </authorList>
    </citation>
    <scope>NUCLEOTIDE SEQUENCE</scope>
    <source>
        <strain evidence="3">CBS 508.74</strain>
    </source>
</reference>
<gene>
    <name evidence="3" type="ORF">N656DRAFT_706480</name>
</gene>
<dbReference type="Pfam" id="PF04303">
    <property type="entry name" value="PrpF"/>
    <property type="match status" value="1"/>
</dbReference>
<name>A0AAN6TH35_9PEZI</name>
<dbReference type="EMBL" id="MU853337">
    <property type="protein sequence ID" value="KAK4114318.1"/>
    <property type="molecule type" value="Genomic_DNA"/>
</dbReference>
<dbReference type="Proteomes" id="UP001302812">
    <property type="component" value="Unassembled WGS sequence"/>
</dbReference>
<dbReference type="SUPFAM" id="SSF54506">
    <property type="entry name" value="Diaminopimelate epimerase-like"/>
    <property type="match status" value="2"/>
</dbReference>
<keyword evidence="4" id="KW-1185">Reference proteome</keyword>
<dbReference type="RefSeq" id="XP_064671888.1">
    <property type="nucleotide sequence ID" value="XM_064811355.1"/>
</dbReference>
<evidence type="ECO:0000256" key="1">
    <source>
        <dbReference type="ARBA" id="ARBA00007673"/>
    </source>
</evidence>
<sequence length="673" mass="72782">MAYSRNVVHFLEAMNLVYGPIETLSEEAARSWKAPNKPGAGGHRGRYLWTDAFGLVNLITLSKETSSPIYLTLAKQLAKTVHDVLGRTRDGTARLPRATDAEPLKGGLRIGKASAHGSDCDGQYHHYLTLWMFALDRLALATGEAEYSRLAVQLAKAIHPHFVIKRDGQPATRMVWKVSTDMREVLVPSQGHLDAATGYVVYRLLQRTAEQMQGLLGALSSEIADHRNLMGTDTSMRASRDPLDLGMGLWMCHFFRDEEWAAELGNKSLEMARTMLDEKKGLMSRDHAHRLAFREFGTCLGLECYGADEKLGQGVEAIVNFWTTYLEESTDEDLRPITLVMYAAALIPGGKSVWQSAAKRSFPAIFARGGTSNGLVIHAHDLPPRSEWHRDGTLDLAGNCGNMSSVVGPISFDEGLVKTPELGSDSETGFQTATVRIFNRNTSKIIRSSFHVAGEPPSYCPEGDYEMDGVPGKYSKIVLSFLNPGGARTGRTLPTGNPVDTLALPDGTAVEASLVDVSNPGVFVRISDLGIQNPESLTPAAIEVDAALKARLETIRQAGAAMMGLDPKTESVPKIVLVSPPDSPGVNIKCLALSMGQAHKAVPLTLALCLGAAARLPGTIPHQLSTGMHGRDSIVIAHPSGKLEVGTTIQDGEVSSAELHRTARVLMKGEVFY</sequence>
<dbReference type="Gene3D" id="3.10.310.10">
    <property type="entry name" value="Diaminopimelate Epimerase, Chain A, domain 1"/>
    <property type="match status" value="3"/>
</dbReference>
<organism evidence="3 4">
    <name type="scientific">Canariomyces notabilis</name>
    <dbReference type="NCBI Taxonomy" id="2074819"/>
    <lineage>
        <taxon>Eukaryota</taxon>
        <taxon>Fungi</taxon>
        <taxon>Dikarya</taxon>
        <taxon>Ascomycota</taxon>
        <taxon>Pezizomycotina</taxon>
        <taxon>Sordariomycetes</taxon>
        <taxon>Sordariomycetidae</taxon>
        <taxon>Sordariales</taxon>
        <taxon>Chaetomiaceae</taxon>
        <taxon>Canariomyces</taxon>
    </lineage>
</organism>
<comment type="caution">
    <text evidence="3">The sequence shown here is derived from an EMBL/GenBank/DDBJ whole genome shotgun (WGS) entry which is preliminary data.</text>
</comment>
<dbReference type="PANTHER" id="PTHR43709:SF2">
    <property type="entry name" value="DUF453 DOMAIN PROTEIN (AFU_ORTHOLOGUE AFUA_6G00360)"/>
    <property type="match status" value="1"/>
</dbReference>
<dbReference type="InterPro" id="IPR008928">
    <property type="entry name" value="6-hairpin_glycosidase_sf"/>
</dbReference>
<accession>A0AAN6TH35</accession>
<evidence type="ECO:0000313" key="3">
    <source>
        <dbReference type="EMBL" id="KAK4114318.1"/>
    </source>
</evidence>
<reference evidence="3" key="2">
    <citation type="submission" date="2023-05" db="EMBL/GenBank/DDBJ databases">
        <authorList>
            <consortium name="Lawrence Berkeley National Laboratory"/>
            <person name="Steindorff A."/>
            <person name="Hensen N."/>
            <person name="Bonometti L."/>
            <person name="Westerberg I."/>
            <person name="Brannstrom I.O."/>
            <person name="Guillou S."/>
            <person name="Cros-Aarteil S."/>
            <person name="Calhoun S."/>
            <person name="Haridas S."/>
            <person name="Kuo A."/>
            <person name="Mondo S."/>
            <person name="Pangilinan J."/>
            <person name="Riley R."/>
            <person name="Labutti K."/>
            <person name="Andreopoulos B."/>
            <person name="Lipzen A."/>
            <person name="Chen C."/>
            <person name="Yanf M."/>
            <person name="Daum C."/>
            <person name="Ng V."/>
            <person name="Clum A."/>
            <person name="Ohm R."/>
            <person name="Martin F."/>
            <person name="Silar P."/>
            <person name="Natvig D."/>
            <person name="Lalanne C."/>
            <person name="Gautier V."/>
            <person name="Ament-Velasquez S.L."/>
            <person name="Kruys A."/>
            <person name="Hutchinson M.I."/>
            <person name="Powell A.J."/>
            <person name="Barry K."/>
            <person name="Miller A.N."/>
            <person name="Grigoriev I.V."/>
            <person name="Debuchy R."/>
            <person name="Gladieux P."/>
            <person name="Thoren M.H."/>
            <person name="Johannesson H."/>
        </authorList>
    </citation>
    <scope>NUCLEOTIDE SEQUENCE</scope>
    <source>
        <strain evidence="3">CBS 508.74</strain>
    </source>
</reference>
<evidence type="ECO:0000313" key="4">
    <source>
        <dbReference type="Proteomes" id="UP001302812"/>
    </source>
</evidence>
<dbReference type="AlphaFoldDB" id="A0AAN6TH35"/>
<dbReference type="GO" id="GO:0016853">
    <property type="term" value="F:isomerase activity"/>
    <property type="evidence" value="ECO:0007669"/>
    <property type="project" value="UniProtKB-KW"/>
</dbReference>
<protein>
    <submittedName>
        <fullName evidence="3">DUF453-domain-containing protein</fullName>
    </submittedName>
</protein>
<keyword evidence="2" id="KW-0413">Isomerase</keyword>
<comment type="similarity">
    <text evidence="1">Belongs to the PrpF family.</text>
</comment>
<proteinExistence type="inferred from homology"/>
<evidence type="ECO:0000256" key="2">
    <source>
        <dbReference type="ARBA" id="ARBA00023235"/>
    </source>
</evidence>
<dbReference type="InterPro" id="IPR007400">
    <property type="entry name" value="PrpF-like"/>
</dbReference>
<dbReference type="PANTHER" id="PTHR43709">
    <property type="entry name" value="ACONITATE ISOMERASE-RELATED"/>
    <property type="match status" value="1"/>
</dbReference>